<sequence length="194" mass="21136">MPEEPASNSATSGPPSASALFIEVKCKSSGNIRRFSAATKAGFALQIINRKLDDGVVPGSYIEAVKEGEESVSFGPTSVLADYGDGWKLQTVDQDDPDIKVRKRTERGNNVLYMGRIFLALSIMALFGSILTWGLENLPSMAHTKTTEAPKESEQEKENTGKMGEQVGRRAQTVSYRKEKELRTSQTGCSLKEG</sequence>
<keyword evidence="2" id="KW-0472">Membrane</keyword>
<feature type="transmembrane region" description="Helical" evidence="2">
    <location>
        <begin position="111"/>
        <end position="135"/>
    </location>
</feature>
<name>A0AAP0KTN3_9MAGN</name>
<evidence type="ECO:0000313" key="4">
    <source>
        <dbReference type="Proteomes" id="UP001419268"/>
    </source>
</evidence>
<accession>A0AAP0KTN3</accession>
<feature type="region of interest" description="Disordered" evidence="1">
    <location>
        <begin position="144"/>
        <end position="194"/>
    </location>
</feature>
<dbReference type="PANTHER" id="PTHR36396:SF1">
    <property type="entry name" value="MALTASE-GLUCOAMYLASE, INTESTINAL PROTEIN"/>
    <property type="match status" value="1"/>
</dbReference>
<proteinExistence type="predicted"/>
<dbReference type="Proteomes" id="UP001419268">
    <property type="component" value="Unassembled WGS sequence"/>
</dbReference>
<feature type="compositionally biased region" description="Polar residues" evidence="1">
    <location>
        <begin position="184"/>
        <end position="194"/>
    </location>
</feature>
<protein>
    <submittedName>
        <fullName evidence="3">Uncharacterized protein</fullName>
    </submittedName>
</protein>
<keyword evidence="2" id="KW-0812">Transmembrane</keyword>
<organism evidence="3 4">
    <name type="scientific">Stephania cephalantha</name>
    <dbReference type="NCBI Taxonomy" id="152367"/>
    <lineage>
        <taxon>Eukaryota</taxon>
        <taxon>Viridiplantae</taxon>
        <taxon>Streptophyta</taxon>
        <taxon>Embryophyta</taxon>
        <taxon>Tracheophyta</taxon>
        <taxon>Spermatophyta</taxon>
        <taxon>Magnoliopsida</taxon>
        <taxon>Ranunculales</taxon>
        <taxon>Menispermaceae</taxon>
        <taxon>Menispermoideae</taxon>
        <taxon>Cissampelideae</taxon>
        <taxon>Stephania</taxon>
    </lineage>
</organism>
<evidence type="ECO:0000313" key="3">
    <source>
        <dbReference type="EMBL" id="KAK9157654.1"/>
    </source>
</evidence>
<reference evidence="3 4" key="1">
    <citation type="submission" date="2024-01" db="EMBL/GenBank/DDBJ databases">
        <title>Genome assemblies of Stephania.</title>
        <authorList>
            <person name="Yang L."/>
        </authorList>
    </citation>
    <scope>NUCLEOTIDE SEQUENCE [LARGE SCALE GENOMIC DNA]</scope>
    <source>
        <strain evidence="3">JXDWG</strain>
        <tissue evidence="3">Leaf</tissue>
    </source>
</reference>
<keyword evidence="4" id="KW-1185">Reference proteome</keyword>
<dbReference type="PANTHER" id="PTHR36396">
    <property type="entry name" value="MALTASE-GLUCOAMYLASE, INTESTINAL PROTEIN"/>
    <property type="match status" value="1"/>
</dbReference>
<evidence type="ECO:0000256" key="1">
    <source>
        <dbReference type="SAM" id="MobiDB-lite"/>
    </source>
</evidence>
<gene>
    <name evidence="3" type="ORF">Scep_004228</name>
</gene>
<feature type="compositionally biased region" description="Basic and acidic residues" evidence="1">
    <location>
        <begin position="145"/>
        <end position="160"/>
    </location>
</feature>
<dbReference type="EMBL" id="JBBNAG010000002">
    <property type="protein sequence ID" value="KAK9157654.1"/>
    <property type="molecule type" value="Genomic_DNA"/>
</dbReference>
<dbReference type="AlphaFoldDB" id="A0AAP0KTN3"/>
<comment type="caution">
    <text evidence="3">The sequence shown here is derived from an EMBL/GenBank/DDBJ whole genome shotgun (WGS) entry which is preliminary data.</text>
</comment>
<evidence type="ECO:0000256" key="2">
    <source>
        <dbReference type="SAM" id="Phobius"/>
    </source>
</evidence>
<keyword evidence="2" id="KW-1133">Transmembrane helix</keyword>